<dbReference type="Proteomes" id="UP000266385">
    <property type="component" value="Unassembled WGS sequence"/>
</dbReference>
<dbReference type="SUPFAM" id="SSF56349">
    <property type="entry name" value="DNA breaking-rejoining enzymes"/>
    <property type="match status" value="1"/>
</dbReference>
<name>A0A399RE04_9PROT</name>
<accession>A0A399RE04</accession>
<dbReference type="RefSeq" id="WP_119376102.1">
    <property type="nucleotide sequence ID" value="NZ_QWFX01000007.1"/>
</dbReference>
<gene>
    <name evidence="6" type="ORF">D1223_08935</name>
</gene>
<comment type="similarity">
    <text evidence="1">Belongs to the 'phage' integrase family.</text>
</comment>
<comment type="caution">
    <text evidence="6">The sequence shown here is derived from an EMBL/GenBank/DDBJ whole genome shotgun (WGS) entry which is preliminary data.</text>
</comment>
<dbReference type="AlphaFoldDB" id="A0A399RE04"/>
<dbReference type="PROSITE" id="PS51898">
    <property type="entry name" value="TYR_RECOMBINASE"/>
    <property type="match status" value="1"/>
</dbReference>
<sequence length="575" mass="66657">MSKPLPYIIRNPNGRLYFRRRYPAKDRRANPNLPEAFQVSLGTSEIEEALPAWNEALATYKSICAQLRETVDPSSKKIDTATRRQKLIKLRVPKRSEIRLSVERWYTDYLAQYNFDNDLRDNREFGHIGGKIIGGLNESIWDDRLEKLNQTLPERSAEFAAEIWERNNWDTTDQDELIEYTVDLLTRAEKRAIKVIFERAASNDIEFESDRRRKETERKQRDFTIHDAIEDYKRRFPEKTDMLKKLEAAGSAWRSLMSYEELSKITRSDAIDFIDLMGQVPARYDLRFKGLPLNAAIDANNRRETPYPRLKAKTVKTNYIGPLSTAVTEAVTRKLVSTNPFYGIKVSGSTKQAPHRRSFYIDELRLIFSQPVFTGFRDKARRNRPGNTLIKDHFYWPAIIALYTGLRASEIGALTPSSLQFVDPVQRLKPYLEIKGTKTDSAYRWVPIHPDLERLGFIRYIDEQQAMGSERLFPGWTAPKGKKLSDARCIRNFNLKVASVVGGSPNPSFHCLRHTLSTELINTHFNPIHRRFVLGHAVAKKDISDIYYTSMMDRIYDEFVVSVRYEQLDLPSQLA</sequence>
<dbReference type="InterPro" id="IPR050090">
    <property type="entry name" value="Tyrosine_recombinase_XerCD"/>
</dbReference>
<reference evidence="6 7" key="1">
    <citation type="submission" date="2018-08" db="EMBL/GenBank/DDBJ databases">
        <title>Henriciella mobilis sp. nov., isolated from seawater.</title>
        <authorList>
            <person name="Cheng H."/>
            <person name="Wu Y.-H."/>
            <person name="Xu X.-W."/>
            <person name="Guo L.-L."/>
        </authorList>
    </citation>
    <scope>NUCLEOTIDE SEQUENCE [LARGE SCALE GENOMIC DNA]</scope>
    <source>
        <strain evidence="6 7">JN25</strain>
    </source>
</reference>
<dbReference type="GO" id="GO:0006310">
    <property type="term" value="P:DNA recombination"/>
    <property type="evidence" value="ECO:0007669"/>
    <property type="project" value="UniProtKB-KW"/>
</dbReference>
<dbReference type="InterPro" id="IPR013762">
    <property type="entry name" value="Integrase-like_cat_sf"/>
</dbReference>
<dbReference type="OrthoDB" id="7222937at2"/>
<dbReference type="Pfam" id="PF00589">
    <property type="entry name" value="Phage_integrase"/>
    <property type="match status" value="1"/>
</dbReference>
<evidence type="ECO:0000256" key="4">
    <source>
        <dbReference type="ARBA" id="ARBA00023172"/>
    </source>
</evidence>
<organism evidence="6 7">
    <name type="scientific">Henriciella mobilis</name>
    <dbReference type="NCBI Taxonomy" id="2305467"/>
    <lineage>
        <taxon>Bacteria</taxon>
        <taxon>Pseudomonadati</taxon>
        <taxon>Pseudomonadota</taxon>
        <taxon>Alphaproteobacteria</taxon>
        <taxon>Hyphomonadales</taxon>
        <taxon>Hyphomonadaceae</taxon>
        <taxon>Henriciella</taxon>
    </lineage>
</organism>
<keyword evidence="2" id="KW-0229">DNA integration</keyword>
<dbReference type="GO" id="GO:0003677">
    <property type="term" value="F:DNA binding"/>
    <property type="evidence" value="ECO:0007669"/>
    <property type="project" value="UniProtKB-KW"/>
</dbReference>
<evidence type="ECO:0000256" key="1">
    <source>
        <dbReference type="ARBA" id="ARBA00008857"/>
    </source>
</evidence>
<evidence type="ECO:0000313" key="6">
    <source>
        <dbReference type="EMBL" id="RIJ29816.1"/>
    </source>
</evidence>
<evidence type="ECO:0000256" key="3">
    <source>
        <dbReference type="ARBA" id="ARBA00023125"/>
    </source>
</evidence>
<feature type="domain" description="Tyr recombinase" evidence="5">
    <location>
        <begin position="354"/>
        <end position="560"/>
    </location>
</feature>
<proteinExistence type="inferred from homology"/>
<evidence type="ECO:0000313" key="7">
    <source>
        <dbReference type="Proteomes" id="UP000266385"/>
    </source>
</evidence>
<dbReference type="GO" id="GO:0015074">
    <property type="term" value="P:DNA integration"/>
    <property type="evidence" value="ECO:0007669"/>
    <property type="project" value="UniProtKB-KW"/>
</dbReference>
<dbReference type="InterPro" id="IPR011010">
    <property type="entry name" value="DNA_brk_join_enz"/>
</dbReference>
<dbReference type="PANTHER" id="PTHR30349">
    <property type="entry name" value="PHAGE INTEGRASE-RELATED"/>
    <property type="match status" value="1"/>
</dbReference>
<keyword evidence="4" id="KW-0233">DNA recombination</keyword>
<dbReference type="InterPro" id="IPR002104">
    <property type="entry name" value="Integrase_catalytic"/>
</dbReference>
<dbReference type="PANTHER" id="PTHR30349:SF41">
    <property type="entry name" value="INTEGRASE_RECOMBINASE PROTEIN MJ0367-RELATED"/>
    <property type="match status" value="1"/>
</dbReference>
<evidence type="ECO:0000259" key="5">
    <source>
        <dbReference type="PROSITE" id="PS51898"/>
    </source>
</evidence>
<protein>
    <recommendedName>
        <fullName evidence="5">Tyr recombinase domain-containing protein</fullName>
    </recommendedName>
</protein>
<keyword evidence="3" id="KW-0238">DNA-binding</keyword>
<dbReference type="Gene3D" id="1.10.443.10">
    <property type="entry name" value="Intergrase catalytic core"/>
    <property type="match status" value="1"/>
</dbReference>
<keyword evidence="7" id="KW-1185">Reference proteome</keyword>
<evidence type="ECO:0000256" key="2">
    <source>
        <dbReference type="ARBA" id="ARBA00022908"/>
    </source>
</evidence>
<dbReference type="EMBL" id="QWFX01000007">
    <property type="protein sequence ID" value="RIJ29816.1"/>
    <property type="molecule type" value="Genomic_DNA"/>
</dbReference>